<evidence type="ECO:0000256" key="1">
    <source>
        <dbReference type="ARBA" id="ARBA00011073"/>
    </source>
</evidence>
<proteinExistence type="inferred from homology"/>
<organism evidence="10 11">
    <name type="scientific">Streptomyces marincola</name>
    <dbReference type="NCBI Taxonomy" id="2878388"/>
    <lineage>
        <taxon>Bacteria</taxon>
        <taxon>Bacillati</taxon>
        <taxon>Actinomycetota</taxon>
        <taxon>Actinomycetes</taxon>
        <taxon>Kitasatosporales</taxon>
        <taxon>Streptomycetaceae</taxon>
        <taxon>Streptomyces</taxon>
    </lineage>
</organism>
<feature type="compositionally biased region" description="Gly residues" evidence="6">
    <location>
        <begin position="340"/>
        <end position="354"/>
    </location>
</feature>
<keyword evidence="3 5" id="KW-0378">Hydrolase</keyword>
<keyword evidence="7" id="KW-1133">Transmembrane helix</keyword>
<feature type="region of interest" description="Disordered" evidence="6">
    <location>
        <begin position="340"/>
        <end position="360"/>
    </location>
</feature>
<evidence type="ECO:0000256" key="7">
    <source>
        <dbReference type="SAM" id="Phobius"/>
    </source>
</evidence>
<dbReference type="InterPro" id="IPR050131">
    <property type="entry name" value="Peptidase_S8_subtilisin-like"/>
</dbReference>
<dbReference type="PANTHER" id="PTHR43806:SF11">
    <property type="entry name" value="CEREVISIN-RELATED"/>
    <property type="match status" value="1"/>
</dbReference>
<dbReference type="PROSITE" id="PS51318">
    <property type="entry name" value="TAT"/>
    <property type="match status" value="1"/>
</dbReference>
<dbReference type="AlphaFoldDB" id="A0A1W7D5P4"/>
<evidence type="ECO:0000256" key="8">
    <source>
        <dbReference type="SAM" id="SignalP"/>
    </source>
</evidence>
<reference evidence="10 11" key="1">
    <citation type="submission" date="2017-05" db="EMBL/GenBank/DDBJ databases">
        <title>Complete genome sequence of Streptomyces sp. SCSIO 03032 revealed the diverse biosynthetic pathways for its bioactive secondary metabolites.</title>
        <authorList>
            <person name="Ma L."/>
            <person name="Zhu Y."/>
            <person name="Zhang W."/>
            <person name="Zhang G."/>
            <person name="Tian X."/>
            <person name="Zhang S."/>
            <person name="Zhang C."/>
        </authorList>
    </citation>
    <scope>NUCLEOTIDE SEQUENCE [LARGE SCALE GENOMIC DNA]</scope>
    <source>
        <strain evidence="10 11">SCSIO 03032</strain>
    </source>
</reference>
<dbReference type="PROSITE" id="PS51892">
    <property type="entry name" value="SUBTILASE"/>
    <property type="match status" value="1"/>
</dbReference>
<evidence type="ECO:0000313" key="11">
    <source>
        <dbReference type="Proteomes" id="UP000194218"/>
    </source>
</evidence>
<dbReference type="InterPro" id="IPR023827">
    <property type="entry name" value="Peptidase_S8_Asp-AS"/>
</dbReference>
<dbReference type="PANTHER" id="PTHR43806">
    <property type="entry name" value="PEPTIDASE S8"/>
    <property type="match status" value="1"/>
</dbReference>
<keyword evidence="11" id="KW-1185">Reference proteome</keyword>
<evidence type="ECO:0000256" key="4">
    <source>
        <dbReference type="ARBA" id="ARBA00022825"/>
    </source>
</evidence>
<evidence type="ECO:0000256" key="2">
    <source>
        <dbReference type="ARBA" id="ARBA00022670"/>
    </source>
</evidence>
<dbReference type="InterPro" id="IPR015500">
    <property type="entry name" value="Peptidase_S8_subtilisin-rel"/>
</dbReference>
<evidence type="ECO:0000256" key="5">
    <source>
        <dbReference type="PROSITE-ProRule" id="PRU01240"/>
    </source>
</evidence>
<sequence>MTRRRGRARAATAAAATAALCAATLAVPGLAPRAAAEPCRTQATGEELPEGAGPYPLVDRLGLWQAWDLAIGEGVTVAVIDSGVDASHPDLAGQVSDGSEYNGVASADEFERTEVAPVQDCAGHGTAVAGLVAAHRSDHMSGVAPGATVYPVRMDDGVDRATPGTLAAAIDDAVAAGAGVINLSLARPVDDAPVRDAVARAIAADVVVVAAAGNEGNQNVSGGLMYPAAYDGVLAVASVGDDGQPMDSSNAGPWVDLAAYGEALTVVAPGGSGYRTEAGTSMAAAQVSGAAALVRSRFPELTAAEVAARLTDSATPVSGGRNDRTGAGIVDPFGALTHLGGGDGAGSGGDGSGDGAAARPGHVPVQAIPREEPLLSATAATALAWSGVLLLAVVLGLLAAPAVRRAARRGWHAGPGADGDERPPAAPPTAPAGLSWLDGTNRPAPDAARPNRNRTR</sequence>
<dbReference type="Proteomes" id="UP000194218">
    <property type="component" value="Chromosome"/>
</dbReference>
<feature type="chain" id="PRO_5039113130" description="Peptidase S8/S53 domain-containing protein" evidence="8">
    <location>
        <begin position="27"/>
        <end position="456"/>
    </location>
</feature>
<feature type="signal peptide" evidence="8">
    <location>
        <begin position="1"/>
        <end position="26"/>
    </location>
</feature>
<dbReference type="EMBL" id="CP021121">
    <property type="protein sequence ID" value="ARQ72305.1"/>
    <property type="molecule type" value="Genomic_DNA"/>
</dbReference>
<feature type="active site" description="Charge relay system" evidence="5">
    <location>
        <position position="281"/>
    </location>
</feature>
<dbReference type="InterPro" id="IPR000209">
    <property type="entry name" value="Peptidase_S8/S53_dom"/>
</dbReference>
<feature type="region of interest" description="Disordered" evidence="6">
    <location>
        <begin position="410"/>
        <end position="456"/>
    </location>
</feature>
<dbReference type="InterPro" id="IPR022398">
    <property type="entry name" value="Peptidase_S8_His-AS"/>
</dbReference>
<keyword evidence="8" id="KW-0732">Signal</keyword>
<dbReference type="SUPFAM" id="SSF52743">
    <property type="entry name" value="Subtilisin-like"/>
    <property type="match status" value="1"/>
</dbReference>
<dbReference type="PROSITE" id="PS00136">
    <property type="entry name" value="SUBTILASE_ASP"/>
    <property type="match status" value="1"/>
</dbReference>
<accession>A0A1W7D5P4</accession>
<evidence type="ECO:0000259" key="9">
    <source>
        <dbReference type="Pfam" id="PF00082"/>
    </source>
</evidence>
<dbReference type="Pfam" id="PF00082">
    <property type="entry name" value="Peptidase_S8"/>
    <property type="match status" value="1"/>
</dbReference>
<feature type="active site" description="Charge relay system" evidence="5">
    <location>
        <position position="124"/>
    </location>
</feature>
<feature type="active site" description="Charge relay system" evidence="5">
    <location>
        <position position="81"/>
    </location>
</feature>
<dbReference type="KEGG" id="smao:CAG99_12040"/>
<keyword evidence="2 5" id="KW-0645">Protease</keyword>
<dbReference type="PRINTS" id="PR00723">
    <property type="entry name" value="SUBTILISIN"/>
</dbReference>
<evidence type="ECO:0000256" key="6">
    <source>
        <dbReference type="SAM" id="MobiDB-lite"/>
    </source>
</evidence>
<dbReference type="PROSITE" id="PS00137">
    <property type="entry name" value="SUBTILASE_HIS"/>
    <property type="match status" value="1"/>
</dbReference>
<feature type="domain" description="Peptidase S8/S53" evidence="9">
    <location>
        <begin position="72"/>
        <end position="328"/>
    </location>
</feature>
<dbReference type="GO" id="GO:0006508">
    <property type="term" value="P:proteolysis"/>
    <property type="evidence" value="ECO:0007669"/>
    <property type="project" value="UniProtKB-KW"/>
</dbReference>
<dbReference type="Gene3D" id="3.40.50.200">
    <property type="entry name" value="Peptidase S8/S53 domain"/>
    <property type="match status" value="1"/>
</dbReference>
<name>A0A1W7D5P4_9ACTN</name>
<gene>
    <name evidence="10" type="ORF">CAG99_12040</name>
</gene>
<dbReference type="RefSeq" id="WP_086162154.1">
    <property type="nucleotide sequence ID" value="NZ_CP021121.1"/>
</dbReference>
<keyword evidence="7" id="KW-0812">Transmembrane</keyword>
<evidence type="ECO:0000256" key="3">
    <source>
        <dbReference type="ARBA" id="ARBA00022801"/>
    </source>
</evidence>
<keyword evidence="7" id="KW-0472">Membrane</keyword>
<keyword evidence="4 5" id="KW-0720">Serine protease</keyword>
<comment type="similarity">
    <text evidence="1 5">Belongs to the peptidase S8 family.</text>
</comment>
<protein>
    <recommendedName>
        <fullName evidence="9">Peptidase S8/S53 domain-containing protein</fullName>
    </recommendedName>
</protein>
<dbReference type="InterPro" id="IPR036852">
    <property type="entry name" value="Peptidase_S8/S53_dom_sf"/>
</dbReference>
<evidence type="ECO:0000313" key="10">
    <source>
        <dbReference type="EMBL" id="ARQ72305.1"/>
    </source>
</evidence>
<feature type="transmembrane region" description="Helical" evidence="7">
    <location>
        <begin position="382"/>
        <end position="403"/>
    </location>
</feature>
<dbReference type="InterPro" id="IPR006311">
    <property type="entry name" value="TAT_signal"/>
</dbReference>
<dbReference type="GO" id="GO:0004252">
    <property type="term" value="F:serine-type endopeptidase activity"/>
    <property type="evidence" value="ECO:0007669"/>
    <property type="project" value="UniProtKB-UniRule"/>
</dbReference>